<dbReference type="AlphaFoldDB" id="R7Z5F3"/>
<dbReference type="OMA" id="YACSKVY"/>
<dbReference type="GeneID" id="19905909"/>
<keyword evidence="3" id="KW-1185">Reference proteome</keyword>
<organism evidence="2 3">
    <name type="scientific">Coniosporium apollinis (strain CBS 100218)</name>
    <name type="common">Rock-inhabiting black yeast</name>
    <dbReference type="NCBI Taxonomy" id="1168221"/>
    <lineage>
        <taxon>Eukaryota</taxon>
        <taxon>Fungi</taxon>
        <taxon>Dikarya</taxon>
        <taxon>Ascomycota</taxon>
        <taxon>Pezizomycotina</taxon>
        <taxon>Dothideomycetes</taxon>
        <taxon>Dothideomycetes incertae sedis</taxon>
        <taxon>Coniosporium</taxon>
    </lineage>
</organism>
<dbReference type="HOGENOM" id="CLU_019366_3_0_1"/>
<accession>R7Z5F3</accession>
<dbReference type="STRING" id="1168221.R7Z5F3"/>
<dbReference type="eggNOG" id="ENOG502RP4Z">
    <property type="taxonomic scope" value="Eukaryota"/>
</dbReference>
<feature type="domain" description="F-box" evidence="1">
    <location>
        <begin position="1"/>
        <end position="48"/>
    </location>
</feature>
<dbReference type="RefSeq" id="XP_007784655.1">
    <property type="nucleotide sequence ID" value="XM_007786465.1"/>
</dbReference>
<dbReference type="Proteomes" id="UP000016924">
    <property type="component" value="Unassembled WGS sequence"/>
</dbReference>
<dbReference type="EMBL" id="JH767611">
    <property type="protein sequence ID" value="EON69338.1"/>
    <property type="molecule type" value="Genomic_DNA"/>
</dbReference>
<dbReference type="OrthoDB" id="3226064at2759"/>
<dbReference type="SMART" id="SM00256">
    <property type="entry name" value="FBOX"/>
    <property type="match status" value="1"/>
</dbReference>
<protein>
    <recommendedName>
        <fullName evidence="1">F-box domain-containing protein</fullName>
    </recommendedName>
</protein>
<evidence type="ECO:0000313" key="3">
    <source>
        <dbReference type="Proteomes" id="UP000016924"/>
    </source>
</evidence>
<dbReference type="InterPro" id="IPR001810">
    <property type="entry name" value="F-box_dom"/>
</dbReference>
<dbReference type="Pfam" id="PF12937">
    <property type="entry name" value="F-box-like"/>
    <property type="match status" value="1"/>
</dbReference>
<dbReference type="Gene3D" id="1.20.1280.50">
    <property type="match status" value="1"/>
</dbReference>
<proteinExistence type="predicted"/>
<gene>
    <name evidence="2" type="ORF">W97_08598</name>
</gene>
<reference evidence="3" key="1">
    <citation type="submission" date="2012-06" db="EMBL/GenBank/DDBJ databases">
        <title>The genome sequence of Coniosporium apollinis CBS 100218.</title>
        <authorList>
            <consortium name="The Broad Institute Genome Sequencing Platform"/>
            <person name="Cuomo C."/>
            <person name="Gorbushina A."/>
            <person name="Noack S."/>
            <person name="Walker B."/>
            <person name="Young S.K."/>
            <person name="Zeng Q."/>
            <person name="Gargeya S."/>
            <person name="Fitzgerald M."/>
            <person name="Haas B."/>
            <person name="Abouelleil A."/>
            <person name="Alvarado L."/>
            <person name="Arachchi H.M."/>
            <person name="Berlin A.M."/>
            <person name="Chapman S.B."/>
            <person name="Goldberg J."/>
            <person name="Griggs A."/>
            <person name="Gujja S."/>
            <person name="Hansen M."/>
            <person name="Howarth C."/>
            <person name="Imamovic A."/>
            <person name="Larimer J."/>
            <person name="McCowan C."/>
            <person name="Montmayeur A."/>
            <person name="Murphy C."/>
            <person name="Neiman D."/>
            <person name="Pearson M."/>
            <person name="Priest M."/>
            <person name="Roberts A."/>
            <person name="Saif S."/>
            <person name="Shea T."/>
            <person name="Sisk P."/>
            <person name="Sykes S."/>
            <person name="Wortman J."/>
            <person name="Nusbaum C."/>
            <person name="Birren B."/>
        </authorList>
    </citation>
    <scope>NUCLEOTIDE SEQUENCE [LARGE SCALE GENOMIC DNA]</scope>
    <source>
        <strain evidence="3">CBS 100218</strain>
    </source>
</reference>
<sequence length="501" mass="56396">MSQLLGLCHELLHNIFTQLDPSDLASVSRSCRPLNRYVKNNKLLFKELYLQRWDDPSPTADGAEPDWEFELPKLVAFQKLLESSNTTLSIADITQHVTTLLSTAATGSTHSLNVAFLARIFKQPHTKYLLLCNSSLYEAGEVHLNAHYQNSSRPILSSAPMAGRERQLSAKLHCLYGVPIDVNWKVSDRSETLDATESMEAVTKIYRCINPYARSRVYDLRRYTEQTFWGPFVDDASEHVDWEMLESIMVVLGYNLGMFSERTRGLFGPVWDKPFEGAVPGSFVPPPKEEPFCSKHTRHDSGLAEVPALIKEPSLSLDARDPYGVTGTWRRVVCFLDYNDFYRFNFSDSRPLPLSTSRPPITTQEAIRLITLKLHVTKIEPPQPHTPHSLPTVHFKGTSRSMHSHWDPNANSTIVGTVSPTVEGEIRWTTLSVFFGEARWRSEGIQVGGPRSARGVIGTWFDKDYDEHGPCGPTAFWKISDDEGYCKCPGGGQEDGLDESD</sequence>
<evidence type="ECO:0000259" key="1">
    <source>
        <dbReference type="PROSITE" id="PS50181"/>
    </source>
</evidence>
<dbReference type="PROSITE" id="PS50181">
    <property type="entry name" value="FBOX"/>
    <property type="match status" value="1"/>
</dbReference>
<name>R7Z5F3_CONA1</name>
<dbReference type="SUPFAM" id="SSF81383">
    <property type="entry name" value="F-box domain"/>
    <property type="match status" value="1"/>
</dbReference>
<dbReference type="InterPro" id="IPR036047">
    <property type="entry name" value="F-box-like_dom_sf"/>
</dbReference>
<evidence type="ECO:0000313" key="2">
    <source>
        <dbReference type="EMBL" id="EON69338.1"/>
    </source>
</evidence>